<dbReference type="EC" id="2.4.99.23" evidence="10"/>
<keyword evidence="5" id="KW-0328">Glycosyltransferase</keyword>
<comment type="subcellular location">
    <subcellularLocation>
        <location evidence="1">Cell inner membrane</location>
        <topology evidence="1">Peripheral membrane protein</topology>
        <orientation evidence="1">Cytoplasmic side</orientation>
    </subcellularLocation>
</comment>
<evidence type="ECO:0000256" key="3">
    <source>
        <dbReference type="ARBA" id="ARBA00022475"/>
    </source>
</evidence>
<dbReference type="OrthoDB" id="9767552at2"/>
<gene>
    <name evidence="14" type="ordered locus">Thicy_0939</name>
</gene>
<accession>F6DCX0</accession>
<dbReference type="GO" id="GO:0008713">
    <property type="term" value="F:ADP-heptose-lipopolysaccharide heptosyltransferase activity"/>
    <property type="evidence" value="ECO:0007669"/>
    <property type="project" value="TreeGrafter"/>
</dbReference>
<dbReference type="HOGENOM" id="CLU_038371_6_0_6"/>
<dbReference type="SUPFAM" id="SSF53756">
    <property type="entry name" value="UDP-Glycosyltransferase/glycogen phosphorylase"/>
    <property type="match status" value="1"/>
</dbReference>
<dbReference type="PANTHER" id="PTHR30160:SF19">
    <property type="entry name" value="LIPOPOLYSACCHARIDE HEPTOSYLTRANSFERASE 1"/>
    <property type="match status" value="1"/>
</dbReference>
<dbReference type="Proteomes" id="UP000009232">
    <property type="component" value="Chromosome"/>
</dbReference>
<dbReference type="InterPro" id="IPR002201">
    <property type="entry name" value="Glyco_trans_9"/>
</dbReference>
<dbReference type="eggNOG" id="COG0859">
    <property type="taxonomic scope" value="Bacteria"/>
</dbReference>
<protein>
    <recommendedName>
        <fullName evidence="11">Lipopolysaccharide heptosyltransferase 1</fullName>
        <ecNumber evidence="10">2.4.99.23</ecNumber>
    </recommendedName>
    <alternativeName>
        <fullName evidence="12">ADP-heptose:lipopolysaccharide heptosyltransferase I</fullName>
    </alternativeName>
</protein>
<dbReference type="KEGG" id="tcy:Thicy_0939"/>
<evidence type="ECO:0000256" key="12">
    <source>
        <dbReference type="ARBA" id="ARBA00044330"/>
    </source>
</evidence>
<reference evidence="14 15" key="1">
    <citation type="submission" date="2011-05" db="EMBL/GenBank/DDBJ databases">
        <title>Complete sequence of Thioalkalimicrobium cyclicum ALM1.</title>
        <authorList>
            <consortium name="US DOE Joint Genome Institute"/>
            <person name="Lucas S."/>
            <person name="Han J."/>
            <person name="Lapidus A."/>
            <person name="Cheng J.-F."/>
            <person name="Goodwin L."/>
            <person name="Pitluck S."/>
            <person name="Peters L."/>
            <person name="Mikhailova N."/>
            <person name="Davenport K."/>
            <person name="Han C."/>
            <person name="Tapia R."/>
            <person name="Land M."/>
            <person name="Hauser L."/>
            <person name="Kyrpides N."/>
            <person name="Ivanova N."/>
            <person name="Pagani I."/>
            <person name="Kappler U."/>
            <person name="Woyke T."/>
        </authorList>
    </citation>
    <scope>NUCLEOTIDE SEQUENCE [LARGE SCALE GENOMIC DNA]</scope>
    <source>
        <strain evidence="15">DSM 14477 / JCM 11371 / ALM1</strain>
    </source>
</reference>
<evidence type="ECO:0000256" key="10">
    <source>
        <dbReference type="ARBA" id="ARBA00044041"/>
    </source>
</evidence>
<dbReference type="STRING" id="717773.Thicy_0939"/>
<comment type="pathway">
    <text evidence="2">Bacterial outer membrane biogenesis; LPS core biosynthesis.</text>
</comment>
<evidence type="ECO:0000256" key="13">
    <source>
        <dbReference type="ARBA" id="ARBA00049201"/>
    </source>
</evidence>
<evidence type="ECO:0000313" key="14">
    <source>
        <dbReference type="EMBL" id="AEG31706.1"/>
    </source>
</evidence>
<evidence type="ECO:0000256" key="4">
    <source>
        <dbReference type="ARBA" id="ARBA00022519"/>
    </source>
</evidence>
<dbReference type="CDD" id="cd03789">
    <property type="entry name" value="GT9_LPS_heptosyltransferase"/>
    <property type="match status" value="1"/>
</dbReference>
<evidence type="ECO:0000256" key="7">
    <source>
        <dbReference type="ARBA" id="ARBA00022985"/>
    </source>
</evidence>
<evidence type="ECO:0000256" key="1">
    <source>
        <dbReference type="ARBA" id="ARBA00004515"/>
    </source>
</evidence>
<evidence type="ECO:0000313" key="15">
    <source>
        <dbReference type="Proteomes" id="UP000009232"/>
    </source>
</evidence>
<dbReference type="RefSeq" id="WP_013835484.1">
    <property type="nucleotide sequence ID" value="NC_015581.1"/>
</dbReference>
<name>F6DCX0_THICA</name>
<dbReference type="AlphaFoldDB" id="F6DCX0"/>
<keyword evidence="8" id="KW-0472">Membrane</keyword>
<dbReference type="EMBL" id="CP002776">
    <property type="protein sequence ID" value="AEG31706.1"/>
    <property type="molecule type" value="Genomic_DNA"/>
</dbReference>
<dbReference type="InterPro" id="IPR011908">
    <property type="entry name" value="LipoPS_heptosylTferase-I"/>
</dbReference>
<keyword evidence="3" id="KW-1003">Cell membrane</keyword>
<evidence type="ECO:0000256" key="5">
    <source>
        <dbReference type="ARBA" id="ARBA00022676"/>
    </source>
</evidence>
<organism evidence="14 15">
    <name type="scientific">Thiomicrospira cyclica (strain DSM 14477 / JCM 11371 / ALM1)</name>
    <name type="common">Thioalkalimicrobium cyclicum</name>
    <dbReference type="NCBI Taxonomy" id="717773"/>
    <lineage>
        <taxon>Bacteria</taxon>
        <taxon>Pseudomonadati</taxon>
        <taxon>Pseudomonadota</taxon>
        <taxon>Gammaproteobacteria</taxon>
        <taxon>Thiotrichales</taxon>
        <taxon>Piscirickettsiaceae</taxon>
        <taxon>Thiomicrospira</taxon>
    </lineage>
</organism>
<dbReference type="GO" id="GO:0005829">
    <property type="term" value="C:cytosol"/>
    <property type="evidence" value="ECO:0007669"/>
    <property type="project" value="TreeGrafter"/>
</dbReference>
<evidence type="ECO:0000256" key="9">
    <source>
        <dbReference type="ARBA" id="ARBA00043995"/>
    </source>
</evidence>
<dbReference type="GO" id="GO:0009244">
    <property type="term" value="P:lipopolysaccharide core region biosynthetic process"/>
    <property type="evidence" value="ECO:0007669"/>
    <property type="project" value="InterPro"/>
</dbReference>
<dbReference type="Gene3D" id="3.40.50.2000">
    <property type="entry name" value="Glycogen Phosphorylase B"/>
    <property type="match status" value="2"/>
</dbReference>
<keyword evidence="6 14" id="KW-0808">Transferase</keyword>
<evidence type="ECO:0000256" key="8">
    <source>
        <dbReference type="ARBA" id="ARBA00023136"/>
    </source>
</evidence>
<evidence type="ECO:0000256" key="2">
    <source>
        <dbReference type="ARBA" id="ARBA00004713"/>
    </source>
</evidence>
<sequence length="353" mass="39306">MTKRVLLIKMSSLGDLVHSYPALTDAQKAIPGIQFDWVVEAPFKDLPKLHPAVKQVIVNPRLAINKNRLSFQALKLYQNFKRQIQATDYDAIIENQYVNKGAKVAKLARGPKHGLTADTAHDPGIAKLFDHTHYVSRALHAVDRSRKLMALSLGYDYEPAVENSSLDYGLDLSGIALTEHLANWQAAAGDYLVFCQATTWPTKHLPTDMWVPLLIKAKQAGLKVLLPWVGEKEQNQVADMIRLAEWGEMLPPQPLDQWAKLIAGAQGVIGVDTGLTHLAAALERPTLALFGPTNPLLTGAKGRQATTYWLDLACSPCMQTRCPLAAGQVCFSRMKVDDIWRMFENLKLRFNYD</sequence>
<dbReference type="Pfam" id="PF01075">
    <property type="entry name" value="Glyco_transf_9"/>
    <property type="match status" value="1"/>
</dbReference>
<evidence type="ECO:0000256" key="11">
    <source>
        <dbReference type="ARBA" id="ARBA00044190"/>
    </source>
</evidence>
<keyword evidence="7" id="KW-0448">Lipopolysaccharide biosynthesis</keyword>
<proteinExistence type="inferred from homology"/>
<comment type="catalytic activity">
    <reaction evidence="13">
        <text>an alpha-Kdo-(2-&gt;4)-alpha-Kdo-(2-&gt;6)-lipid A + ADP-L-glycero-beta-D-manno-heptose = an L-alpha-D-Hep-(1-&gt;5)-[alpha-Kdo-(2-&gt;4)]-alpha-Kdo-(2-&gt;6)-lipid A + ADP + H(+)</text>
        <dbReference type="Rhea" id="RHEA:74067"/>
        <dbReference type="ChEBI" id="CHEBI:15378"/>
        <dbReference type="ChEBI" id="CHEBI:61506"/>
        <dbReference type="ChEBI" id="CHEBI:176431"/>
        <dbReference type="ChEBI" id="CHEBI:193068"/>
        <dbReference type="ChEBI" id="CHEBI:456216"/>
        <dbReference type="EC" id="2.4.99.23"/>
    </reaction>
</comment>
<comment type="similarity">
    <text evidence="9">Belongs to the glycosyltransferase 9 family.</text>
</comment>
<evidence type="ECO:0000256" key="6">
    <source>
        <dbReference type="ARBA" id="ARBA00022679"/>
    </source>
</evidence>
<dbReference type="InterPro" id="IPR051199">
    <property type="entry name" value="LPS_LOS_Heptosyltrfase"/>
</dbReference>
<keyword evidence="15" id="KW-1185">Reference proteome</keyword>
<keyword evidence="4" id="KW-0997">Cell inner membrane</keyword>
<dbReference type="PANTHER" id="PTHR30160">
    <property type="entry name" value="TETRAACYLDISACCHARIDE 4'-KINASE-RELATED"/>
    <property type="match status" value="1"/>
</dbReference>
<dbReference type="GO" id="GO:0005886">
    <property type="term" value="C:plasma membrane"/>
    <property type="evidence" value="ECO:0007669"/>
    <property type="project" value="UniProtKB-SubCell"/>
</dbReference>
<dbReference type="NCBIfam" id="TIGR02193">
    <property type="entry name" value="heptsyl_trn_I"/>
    <property type="match status" value="1"/>
</dbReference>